<evidence type="ECO:0000313" key="4">
    <source>
        <dbReference type="EMBL" id="GAA0152810.1"/>
    </source>
</evidence>
<dbReference type="AlphaFoldDB" id="A0AAV3PR68"/>
<dbReference type="PANTHER" id="PTHR34048">
    <property type="entry name" value="LOW-DENSITY RECEPTOR-LIKE PROTEIN"/>
    <property type="match status" value="1"/>
</dbReference>
<name>A0AAV3PR68_LITER</name>
<comment type="caution">
    <text evidence="4">The sequence shown here is derived from an EMBL/GenBank/DDBJ whole genome shotgun (WGS) entry which is preliminary data.</text>
</comment>
<reference evidence="4 5" key="1">
    <citation type="submission" date="2024-01" db="EMBL/GenBank/DDBJ databases">
        <title>The complete chloroplast genome sequence of Lithospermum erythrorhizon: insights into the phylogenetic relationship among Boraginaceae species and the maternal lineages of purple gromwells.</title>
        <authorList>
            <person name="Okada T."/>
            <person name="Watanabe K."/>
        </authorList>
    </citation>
    <scope>NUCLEOTIDE SEQUENCE [LARGE SCALE GENOMIC DNA]</scope>
</reference>
<organism evidence="4 5">
    <name type="scientific">Lithospermum erythrorhizon</name>
    <name type="common">Purple gromwell</name>
    <name type="synonym">Lithospermum officinale var. erythrorhizon</name>
    <dbReference type="NCBI Taxonomy" id="34254"/>
    <lineage>
        <taxon>Eukaryota</taxon>
        <taxon>Viridiplantae</taxon>
        <taxon>Streptophyta</taxon>
        <taxon>Embryophyta</taxon>
        <taxon>Tracheophyta</taxon>
        <taxon>Spermatophyta</taxon>
        <taxon>Magnoliopsida</taxon>
        <taxon>eudicotyledons</taxon>
        <taxon>Gunneridae</taxon>
        <taxon>Pentapetalae</taxon>
        <taxon>asterids</taxon>
        <taxon>lamiids</taxon>
        <taxon>Boraginales</taxon>
        <taxon>Boraginaceae</taxon>
        <taxon>Boraginoideae</taxon>
        <taxon>Lithospermeae</taxon>
        <taxon>Lithospermum</taxon>
    </lineage>
</organism>
<dbReference type="EMBL" id="BAABME010018156">
    <property type="protein sequence ID" value="GAA0152810.1"/>
    <property type="molecule type" value="Genomic_DNA"/>
</dbReference>
<sequence length="175" mass="18809">MFSFFGSVHLLAPVGTVSSWFFGGHLLGSPIRPQDQCISGAIPSNLSLRLGCGRSLSISHRPLTVRAGYSDGGRSSSSSSFVGGFVLGGLVIGTLGAVFAPQIRNALDGADKKDIMKKLPKFIYDEEKVLEKQRKKLSEKIEQLNSAIDEVSNQLHSEDDPNEVGVNSDEVEVFA</sequence>
<evidence type="ECO:0000313" key="5">
    <source>
        <dbReference type="Proteomes" id="UP001454036"/>
    </source>
</evidence>
<dbReference type="GO" id="GO:0009535">
    <property type="term" value="C:chloroplast thylakoid membrane"/>
    <property type="evidence" value="ECO:0007669"/>
    <property type="project" value="TreeGrafter"/>
</dbReference>
<evidence type="ECO:0000256" key="3">
    <source>
        <dbReference type="SAM" id="SignalP"/>
    </source>
</evidence>
<gene>
    <name evidence="4" type="ORF">LIER_37567</name>
</gene>
<dbReference type="Proteomes" id="UP001454036">
    <property type="component" value="Unassembled WGS sequence"/>
</dbReference>
<evidence type="ECO:0000256" key="1">
    <source>
        <dbReference type="SAM" id="MobiDB-lite"/>
    </source>
</evidence>
<keyword evidence="2" id="KW-0812">Transmembrane</keyword>
<keyword evidence="2" id="KW-0472">Membrane</keyword>
<dbReference type="PANTHER" id="PTHR34048:SF5">
    <property type="entry name" value="INNER MEMBRANE LOCALIZED PROTEIN"/>
    <property type="match status" value="1"/>
</dbReference>
<keyword evidence="3" id="KW-0732">Signal</keyword>
<feature type="transmembrane region" description="Helical" evidence="2">
    <location>
        <begin position="81"/>
        <end position="100"/>
    </location>
</feature>
<protein>
    <submittedName>
        <fullName evidence="4">Uncharacterized protein</fullName>
    </submittedName>
</protein>
<feature type="region of interest" description="Disordered" evidence="1">
    <location>
        <begin position="153"/>
        <end position="175"/>
    </location>
</feature>
<evidence type="ECO:0000256" key="2">
    <source>
        <dbReference type="SAM" id="Phobius"/>
    </source>
</evidence>
<feature type="signal peptide" evidence="3">
    <location>
        <begin position="1"/>
        <end position="19"/>
    </location>
</feature>
<feature type="chain" id="PRO_5043337917" evidence="3">
    <location>
        <begin position="20"/>
        <end position="175"/>
    </location>
</feature>
<dbReference type="InterPro" id="IPR040377">
    <property type="entry name" value="Ssl2009-like"/>
</dbReference>
<accession>A0AAV3PR68</accession>
<keyword evidence="5" id="KW-1185">Reference proteome</keyword>
<dbReference type="GO" id="GO:0009706">
    <property type="term" value="C:chloroplast inner membrane"/>
    <property type="evidence" value="ECO:0007669"/>
    <property type="project" value="TreeGrafter"/>
</dbReference>
<keyword evidence="2" id="KW-1133">Transmembrane helix</keyword>
<proteinExistence type="predicted"/>